<evidence type="ECO:0000313" key="2">
    <source>
        <dbReference type="Proteomes" id="UP001189624"/>
    </source>
</evidence>
<name>A0AA86W073_9FABA</name>
<accession>A0AA86W073</accession>
<proteinExistence type="predicted"/>
<dbReference type="Gramene" id="rna-AYBTSS11_LOCUS24192">
    <property type="protein sequence ID" value="CAJ1972145.1"/>
    <property type="gene ID" value="gene-AYBTSS11_LOCUS24192"/>
</dbReference>
<gene>
    <name evidence="1" type="ORF">AYBTSS11_LOCUS24192</name>
</gene>
<reference evidence="1" key="1">
    <citation type="submission" date="2023-10" db="EMBL/GenBank/DDBJ databases">
        <authorList>
            <person name="Domelevo Entfellner J.-B."/>
        </authorList>
    </citation>
    <scope>NUCLEOTIDE SEQUENCE</scope>
</reference>
<protein>
    <submittedName>
        <fullName evidence="1">Uncharacterized protein</fullName>
    </submittedName>
</protein>
<organism evidence="1 2">
    <name type="scientific">Sphenostylis stenocarpa</name>
    <dbReference type="NCBI Taxonomy" id="92480"/>
    <lineage>
        <taxon>Eukaryota</taxon>
        <taxon>Viridiplantae</taxon>
        <taxon>Streptophyta</taxon>
        <taxon>Embryophyta</taxon>
        <taxon>Tracheophyta</taxon>
        <taxon>Spermatophyta</taxon>
        <taxon>Magnoliopsida</taxon>
        <taxon>eudicotyledons</taxon>
        <taxon>Gunneridae</taxon>
        <taxon>Pentapetalae</taxon>
        <taxon>rosids</taxon>
        <taxon>fabids</taxon>
        <taxon>Fabales</taxon>
        <taxon>Fabaceae</taxon>
        <taxon>Papilionoideae</taxon>
        <taxon>50 kb inversion clade</taxon>
        <taxon>NPAAA clade</taxon>
        <taxon>indigoferoid/millettioid clade</taxon>
        <taxon>Phaseoleae</taxon>
        <taxon>Sphenostylis</taxon>
    </lineage>
</organism>
<sequence>MTRIGFSEGEILFLHTVTPSHCLLEPFPAWDVLSSESYIRTLLKRAIVSQSLRKRFFFCPLLQKPLELHNTKDK</sequence>
<keyword evidence="2" id="KW-1185">Reference proteome</keyword>
<dbReference type="AlphaFoldDB" id="A0AA86W073"/>
<evidence type="ECO:0000313" key="1">
    <source>
        <dbReference type="EMBL" id="CAJ1972145.1"/>
    </source>
</evidence>
<dbReference type="Proteomes" id="UP001189624">
    <property type="component" value="Chromosome 8"/>
</dbReference>
<dbReference type="EMBL" id="OY731405">
    <property type="protein sequence ID" value="CAJ1972145.1"/>
    <property type="molecule type" value="Genomic_DNA"/>
</dbReference>